<organism evidence="1 2">
    <name type="scientific">Coprobacter secundus subsp. similis</name>
    <dbReference type="NCBI Taxonomy" id="2751153"/>
    <lineage>
        <taxon>Bacteria</taxon>
        <taxon>Pseudomonadati</taxon>
        <taxon>Bacteroidota</taxon>
        <taxon>Bacteroidia</taxon>
        <taxon>Bacteroidales</taxon>
        <taxon>Barnesiellaceae</taxon>
        <taxon>Coprobacter</taxon>
    </lineage>
</organism>
<reference evidence="2" key="1">
    <citation type="submission" date="2020-07" db="EMBL/GenBank/DDBJ databases">
        <title>Complete genome sequencing of Coprobacter sp. strain 2CBH44.</title>
        <authorList>
            <person name="Sakamoto M."/>
            <person name="Murakami T."/>
            <person name="Mori H."/>
        </authorList>
    </citation>
    <scope>NUCLEOTIDE SEQUENCE [LARGE SCALE GENOMIC DNA]</scope>
    <source>
        <strain evidence="2">2CBH44</strain>
    </source>
</reference>
<dbReference type="KEGG" id="copr:Cop2CBH44_08120"/>
<accession>A0A7G1HRW9</accession>
<dbReference type="Proteomes" id="UP000594042">
    <property type="component" value="Chromosome"/>
</dbReference>
<gene>
    <name evidence="1" type="ORF">Cop2CBH44_08120</name>
</gene>
<dbReference type="AlphaFoldDB" id="A0A7G1HRW9"/>
<keyword evidence="2" id="KW-1185">Reference proteome</keyword>
<dbReference type="EMBL" id="AP023322">
    <property type="protein sequence ID" value="BCI62459.1"/>
    <property type="molecule type" value="Genomic_DNA"/>
</dbReference>
<protein>
    <submittedName>
        <fullName evidence="1">Uncharacterized protein</fullName>
    </submittedName>
</protein>
<evidence type="ECO:0000313" key="1">
    <source>
        <dbReference type="EMBL" id="BCI62459.1"/>
    </source>
</evidence>
<sequence>MHFKEKIKTGNSNKQGKITKEIKISYSKE</sequence>
<evidence type="ECO:0000313" key="2">
    <source>
        <dbReference type="Proteomes" id="UP000594042"/>
    </source>
</evidence>
<name>A0A7G1HRW9_9BACT</name>
<proteinExistence type="predicted"/>